<dbReference type="InterPro" id="IPR037883">
    <property type="entry name" value="Knr4/Smi1-like_sf"/>
</dbReference>
<dbReference type="OrthoDB" id="4103969at2"/>
<protein>
    <recommendedName>
        <fullName evidence="1">Knr4/Smi1-like domain-containing protein</fullName>
    </recommendedName>
</protein>
<dbReference type="Proteomes" id="UP000032266">
    <property type="component" value="Chromosome"/>
</dbReference>
<evidence type="ECO:0000259" key="1">
    <source>
        <dbReference type="Pfam" id="PF09346"/>
    </source>
</evidence>
<dbReference type="STRING" id="1445510.YC6258_03678"/>
<evidence type="ECO:0000313" key="2">
    <source>
        <dbReference type="EMBL" id="AJQ95714.1"/>
    </source>
</evidence>
<organism evidence="2 3">
    <name type="scientific">Gynuella sunshinyii YC6258</name>
    <dbReference type="NCBI Taxonomy" id="1445510"/>
    <lineage>
        <taxon>Bacteria</taxon>
        <taxon>Pseudomonadati</taxon>
        <taxon>Pseudomonadota</taxon>
        <taxon>Gammaproteobacteria</taxon>
        <taxon>Oceanospirillales</taxon>
        <taxon>Saccharospirillaceae</taxon>
        <taxon>Gynuella</taxon>
    </lineage>
</organism>
<dbReference type="EMBL" id="CP007142">
    <property type="protein sequence ID" value="AJQ95714.1"/>
    <property type="molecule type" value="Genomic_DNA"/>
</dbReference>
<proteinExistence type="predicted"/>
<keyword evidence="3" id="KW-1185">Reference proteome</keyword>
<dbReference type="SUPFAM" id="SSF160631">
    <property type="entry name" value="SMI1/KNR4-like"/>
    <property type="match status" value="1"/>
</dbReference>
<dbReference type="InterPro" id="IPR018958">
    <property type="entry name" value="Knr4/Smi1-like_dom"/>
</dbReference>
<name>A0A0C5VZ71_9GAMM</name>
<dbReference type="RefSeq" id="WP_044617926.1">
    <property type="nucleotide sequence ID" value="NZ_CP007142.1"/>
</dbReference>
<dbReference type="Gene3D" id="3.40.1580.10">
    <property type="entry name" value="SMI1/KNR4-like"/>
    <property type="match status" value="1"/>
</dbReference>
<accession>A0A0C5VZ71</accession>
<reference evidence="2 3" key="1">
    <citation type="submission" date="2014-01" db="EMBL/GenBank/DDBJ databases">
        <title>Full genme sequencing of cellulolytic bacterium Gynuella sunshinyii YC6258T gen. nov., sp. nov.</title>
        <authorList>
            <person name="Khan H."/>
            <person name="Chung E.J."/>
            <person name="Chung Y.R."/>
        </authorList>
    </citation>
    <scope>NUCLEOTIDE SEQUENCE [LARGE SCALE GENOMIC DNA]</scope>
    <source>
        <strain evidence="2 3">YC6258</strain>
    </source>
</reference>
<gene>
    <name evidence="2" type="ORF">YC6258_03678</name>
</gene>
<sequence length="238" mass="27495">MNNPTVTVNPYGEIDDKYLDRFLSELPSTPPATYLEYLRNRNGGKFKNDIVLLSGKYFCSVHEYFGLFLTPAYLSLEENYKCYRNRVSKFFLPIATDPGGNIFGISLADEDYGKIYLWNHELEGQAKSLTWLSNDFSLFISSLQERSLSDLDQILTNDDKVRLHDYFLIHHLALEELDEYGRSILERAVIKGASQCIKLLYSKGAKKRSSLMLAKRNAQFFEKHKEIVKLIEEFYGGK</sequence>
<dbReference type="KEGG" id="gsn:YC6258_03678"/>
<dbReference type="Pfam" id="PF09346">
    <property type="entry name" value="SMI1_KNR4"/>
    <property type="match status" value="1"/>
</dbReference>
<evidence type="ECO:0000313" key="3">
    <source>
        <dbReference type="Proteomes" id="UP000032266"/>
    </source>
</evidence>
<dbReference type="AlphaFoldDB" id="A0A0C5VZ71"/>
<dbReference type="HOGENOM" id="CLU_1164583_0_0_6"/>
<feature type="domain" description="Knr4/Smi1-like" evidence="1">
    <location>
        <begin position="14"/>
        <end position="141"/>
    </location>
</feature>